<dbReference type="InterPro" id="IPR011990">
    <property type="entry name" value="TPR-like_helical_dom_sf"/>
</dbReference>
<dbReference type="SUPFAM" id="SSF116965">
    <property type="entry name" value="Hypothetical protein MPN330"/>
    <property type="match status" value="1"/>
</dbReference>
<evidence type="ECO:0000313" key="1">
    <source>
        <dbReference type="EMBL" id="CAG9611547.1"/>
    </source>
</evidence>
<reference evidence="1 2" key="1">
    <citation type="submission" date="2021-10" db="EMBL/GenBank/DDBJ databases">
        <authorList>
            <person name="Criscuolo A."/>
        </authorList>
    </citation>
    <scope>NUCLEOTIDE SEQUENCE [LARGE SCALE GENOMIC DNA]</scope>
    <source>
        <strain evidence="2">CIP 111899</strain>
    </source>
</reference>
<dbReference type="Proteomes" id="UP000789423">
    <property type="component" value="Unassembled WGS sequence"/>
</dbReference>
<comment type="caution">
    <text evidence="1">The sequence shown here is derived from an EMBL/GenBank/DDBJ whole genome shotgun (WGS) entry which is preliminary data.</text>
</comment>
<keyword evidence="2" id="KW-1185">Reference proteome</keyword>
<dbReference type="Gene3D" id="1.25.40.10">
    <property type="entry name" value="Tetratricopeptide repeat domain"/>
    <property type="match status" value="1"/>
</dbReference>
<organism evidence="1 2">
    <name type="scientific">Bacillus rhizoplanae</name>
    <dbReference type="NCBI Taxonomy" id="2880966"/>
    <lineage>
        <taxon>Bacteria</taxon>
        <taxon>Bacillati</taxon>
        <taxon>Bacillota</taxon>
        <taxon>Bacilli</taxon>
        <taxon>Bacillales</taxon>
        <taxon>Bacillaceae</taxon>
        <taxon>Bacillus</taxon>
    </lineage>
</organism>
<name>A0ABM8Y740_9BACI</name>
<evidence type="ECO:0000313" key="2">
    <source>
        <dbReference type="Proteomes" id="UP000789423"/>
    </source>
</evidence>
<protein>
    <recommendedName>
        <fullName evidence="3">TPR repeat-containing protein</fullName>
    </recommendedName>
</protein>
<sequence>MDKKESTVVLFPQLSARFIDEGFIALRERRFEEALTCFEMLRQYGAQTEQSELASVICLLELKETKEAKERCEELLETGGLLFQDILETYVTILVQTNDYEGIIETVHSVLQTKEITEEQKEKLAQLALFAKSMLDGEEVVEIDNDVFFDESAFADDLLTGDYGKQLRAINGLANRNVESALPALRTFLLDETKHPYIKTSILYILMENRIQESIDVEKFGETITVIPANLSYNPYDTEEVLHILSDRLEHDNPTMYEAIVAYWKEMQTSIFPFPFLIEKDKLWAAVLERVGRKRFGMPIHEDELLREYDITLEEYHVAYQWFLRIEKEGFMPV</sequence>
<accession>A0ABM8Y740</accession>
<gene>
    <name evidence="1" type="ORF">BACCIP111899_00719</name>
</gene>
<dbReference type="RefSeq" id="WP_230573824.1">
    <property type="nucleotide sequence ID" value="NZ_CAKJTI010000002.1"/>
</dbReference>
<evidence type="ECO:0008006" key="3">
    <source>
        <dbReference type="Google" id="ProtNLM"/>
    </source>
</evidence>
<dbReference type="EMBL" id="CAKJTI010000002">
    <property type="protein sequence ID" value="CAG9611547.1"/>
    <property type="molecule type" value="Genomic_DNA"/>
</dbReference>
<proteinExistence type="predicted"/>